<dbReference type="AlphaFoldDB" id="A0A813EZ48"/>
<comment type="caution">
    <text evidence="1">The sequence shown here is derived from an EMBL/GenBank/DDBJ whole genome shotgun (WGS) entry which is preliminary data.</text>
</comment>
<protein>
    <submittedName>
        <fullName evidence="1">Uncharacterized protein</fullName>
    </submittedName>
</protein>
<evidence type="ECO:0000313" key="1">
    <source>
        <dbReference type="EMBL" id="CAE8606521.1"/>
    </source>
</evidence>
<accession>A0A813EZ48</accession>
<gene>
    <name evidence="1" type="ORF">PGLA1383_LOCUS24503</name>
</gene>
<evidence type="ECO:0000313" key="2">
    <source>
        <dbReference type="Proteomes" id="UP000654075"/>
    </source>
</evidence>
<reference evidence="1" key="1">
    <citation type="submission" date="2021-02" db="EMBL/GenBank/DDBJ databases">
        <authorList>
            <person name="Dougan E. K."/>
            <person name="Rhodes N."/>
            <person name="Thang M."/>
            <person name="Chan C."/>
        </authorList>
    </citation>
    <scope>NUCLEOTIDE SEQUENCE</scope>
</reference>
<name>A0A813EZ48_POLGL</name>
<organism evidence="1 2">
    <name type="scientific">Polarella glacialis</name>
    <name type="common">Dinoflagellate</name>
    <dbReference type="NCBI Taxonomy" id="89957"/>
    <lineage>
        <taxon>Eukaryota</taxon>
        <taxon>Sar</taxon>
        <taxon>Alveolata</taxon>
        <taxon>Dinophyceae</taxon>
        <taxon>Suessiales</taxon>
        <taxon>Suessiaceae</taxon>
        <taxon>Polarella</taxon>
    </lineage>
</organism>
<dbReference type="Proteomes" id="UP000654075">
    <property type="component" value="Unassembled WGS sequence"/>
</dbReference>
<dbReference type="EMBL" id="CAJNNV010019399">
    <property type="protein sequence ID" value="CAE8606521.1"/>
    <property type="molecule type" value="Genomic_DNA"/>
</dbReference>
<dbReference type="SUPFAM" id="SSF53474">
    <property type="entry name" value="alpha/beta-Hydrolases"/>
    <property type="match status" value="1"/>
</dbReference>
<keyword evidence="2" id="KW-1185">Reference proteome</keyword>
<dbReference type="Gene3D" id="3.40.50.1820">
    <property type="entry name" value="alpha/beta hydrolase"/>
    <property type="match status" value="1"/>
</dbReference>
<feature type="non-terminal residue" evidence="1">
    <location>
        <position position="234"/>
    </location>
</feature>
<dbReference type="InterPro" id="IPR029058">
    <property type="entry name" value="AB_hydrolase_fold"/>
</dbReference>
<sequence length="234" mass="25275">VGFYSGSTKAGPLRLAAVVGVGHHPDSFGCTANAWDVEALRQQRRRDFLTCDSGFLDVFCDSLIPQVEEYLGMPGLPMASRAILGCSLSSLFAQRLLFLRPRLFGKYILGSPSLHLAPDVFELAKAALSAAEQRPASVESLPRDVGVIFVFGEGEDSGPNTVDHCGRMAGNGIPDACRKMAGMLQSLGLEDVEVRRVAGESHDTLKPALISQGFTWLEKQWLKPPTETAYVSHA</sequence>
<proteinExistence type="predicted"/>